<comment type="caution">
    <text evidence="1">The sequence shown here is derived from an EMBL/GenBank/DDBJ whole genome shotgun (WGS) entry which is preliminary data.</text>
</comment>
<keyword evidence="2" id="KW-1185">Reference proteome</keyword>
<dbReference type="InterPro" id="IPR022536">
    <property type="entry name" value="EspC"/>
</dbReference>
<protein>
    <submittedName>
        <fullName evidence="1">ESX-1 secretion-associated protein</fullName>
    </submittedName>
</protein>
<dbReference type="Pfam" id="PF10824">
    <property type="entry name" value="T7SS_ESX_EspC"/>
    <property type="match status" value="1"/>
</dbReference>
<dbReference type="EMBL" id="JAEMNV010000001">
    <property type="protein sequence ID" value="MBJ8337382.1"/>
    <property type="molecule type" value="Genomic_DNA"/>
</dbReference>
<reference evidence="1" key="1">
    <citation type="submission" date="2020-12" db="EMBL/GenBank/DDBJ databases">
        <title>Antrihabitans popcorni sp. nov. and Antrihabitans auranticaus sp. nov., isolated from a larva cave.</title>
        <authorList>
            <person name="Lee S.D."/>
            <person name="Kim I.S."/>
        </authorList>
    </citation>
    <scope>NUCLEOTIDE SEQUENCE</scope>
    <source>
        <strain evidence="1">YC3-6</strain>
    </source>
</reference>
<sequence length="106" mass="10486">MTAVNAELAGIRNYGNSAAEVSSRIAGAGAIDLAANIAALTPVFGAIGADFLAMFGVAQANHAKSVLQLAEHYGATAVAAHKTAGEYEGIDDAIVADLGRAGGETA</sequence>
<dbReference type="RefSeq" id="WP_199701011.1">
    <property type="nucleotide sequence ID" value="NZ_JAEMNV010000001.1"/>
</dbReference>
<accession>A0A934U0C9</accession>
<evidence type="ECO:0000313" key="2">
    <source>
        <dbReference type="Proteomes" id="UP000655868"/>
    </source>
</evidence>
<dbReference type="Proteomes" id="UP000655868">
    <property type="component" value="Unassembled WGS sequence"/>
</dbReference>
<organism evidence="1 2">
    <name type="scientific">Antrihabitans stalagmiti</name>
    <dbReference type="NCBI Taxonomy" id="2799499"/>
    <lineage>
        <taxon>Bacteria</taxon>
        <taxon>Bacillati</taxon>
        <taxon>Actinomycetota</taxon>
        <taxon>Actinomycetes</taxon>
        <taxon>Mycobacteriales</taxon>
        <taxon>Nocardiaceae</taxon>
        <taxon>Antrihabitans</taxon>
    </lineage>
</organism>
<name>A0A934U0C9_9NOCA</name>
<evidence type="ECO:0000313" key="1">
    <source>
        <dbReference type="EMBL" id="MBJ8337382.1"/>
    </source>
</evidence>
<dbReference type="GO" id="GO:0009306">
    <property type="term" value="P:protein secretion"/>
    <property type="evidence" value="ECO:0007669"/>
    <property type="project" value="InterPro"/>
</dbReference>
<dbReference type="AlphaFoldDB" id="A0A934U0C9"/>
<gene>
    <name evidence="1" type="ORF">JGU71_00655</name>
</gene>
<proteinExistence type="predicted"/>